<name>A0A126T1L8_9GAMM</name>
<evidence type="ECO:0000313" key="3">
    <source>
        <dbReference type="Proteomes" id="UP000030512"/>
    </source>
</evidence>
<gene>
    <name evidence="2" type="ORF">JT25_005655</name>
</gene>
<evidence type="ECO:0000256" key="1">
    <source>
        <dbReference type="SAM" id="Coils"/>
    </source>
</evidence>
<keyword evidence="1" id="KW-0175">Coiled coil</keyword>
<dbReference type="AlphaFoldDB" id="A0A126T1L8"/>
<accession>A0A126T1L8</accession>
<dbReference type="RefSeq" id="WP_062327902.1">
    <property type="nucleotide sequence ID" value="NZ_CP014476.1"/>
</dbReference>
<sequence length="212" mass="24779">MNLKQREQLASLQHSIDELEQHLSQIQRKMRRLARLASPSNVKNDAEYSEAEIEGLLRFNQRLMTVEAHLHTLAETQNQWMSAQVADSCTMLDDYEIDAKLYFVLRSDDPEFDEDSDNFLATREISLKGLNADNRHADGQDHRNPLRSYPEPLRQVILCRLFYDLISYNYSLEQPELSLRDCLRIDNIWVNVAVRHQATLNIETGYWEKPTA</sequence>
<dbReference type="OrthoDB" id="9256185at2"/>
<dbReference type="EMBL" id="CP014476">
    <property type="protein sequence ID" value="AMK75980.1"/>
    <property type="molecule type" value="Genomic_DNA"/>
</dbReference>
<protein>
    <submittedName>
        <fullName evidence="2">Uncharacterized protein</fullName>
    </submittedName>
</protein>
<proteinExistence type="predicted"/>
<keyword evidence="3" id="KW-1185">Reference proteome</keyword>
<dbReference type="Proteomes" id="UP000030512">
    <property type="component" value="Chromosome"/>
</dbReference>
<evidence type="ECO:0000313" key="2">
    <source>
        <dbReference type="EMBL" id="AMK75980.1"/>
    </source>
</evidence>
<feature type="coiled-coil region" evidence="1">
    <location>
        <begin position="2"/>
        <end position="36"/>
    </location>
</feature>
<organism evidence="2 3">
    <name type="scientific">Methylomonas denitrificans</name>
    <dbReference type="NCBI Taxonomy" id="1538553"/>
    <lineage>
        <taxon>Bacteria</taxon>
        <taxon>Pseudomonadati</taxon>
        <taxon>Pseudomonadota</taxon>
        <taxon>Gammaproteobacteria</taxon>
        <taxon>Methylococcales</taxon>
        <taxon>Methylococcaceae</taxon>
        <taxon>Methylomonas</taxon>
    </lineage>
</organism>
<reference evidence="2 3" key="1">
    <citation type="journal article" date="2015" name="Environ. Microbiol.">
        <title>Methane oxidation coupled to nitrate reduction under hypoxia by the Gammaproteobacterium Methylomonas denitrificans, sp. nov. type strain FJG1.</title>
        <authorList>
            <person name="Kits K.D."/>
            <person name="Klotz M.G."/>
            <person name="Stein L.Y."/>
        </authorList>
    </citation>
    <scope>NUCLEOTIDE SEQUENCE [LARGE SCALE GENOMIC DNA]</scope>
    <source>
        <strain evidence="2 3">FJG1</strain>
    </source>
</reference>
<dbReference type="KEGG" id="mdn:JT25_005655"/>